<gene>
    <name evidence="3" type="ORF">C5167_002819</name>
</gene>
<dbReference type="PROSITE" id="PS51354">
    <property type="entry name" value="GLUTAREDOXIN_2"/>
    <property type="match status" value="1"/>
</dbReference>
<accession>A0A4Y7L0S7</accession>
<dbReference type="OrthoDB" id="423313at2759"/>
<dbReference type="SUPFAM" id="SSF52833">
    <property type="entry name" value="Thioredoxin-like"/>
    <property type="match status" value="1"/>
</dbReference>
<dbReference type="EMBL" id="CM010723">
    <property type="protein sequence ID" value="RZC78617.1"/>
    <property type="molecule type" value="Genomic_DNA"/>
</dbReference>
<dbReference type="PANTHER" id="PTHR45669">
    <property type="entry name" value="GLUTAREDOXIN DOMAIN-CONTAINING CYSTEINE-RICH PROTEIN CG12206-RELATED"/>
    <property type="match status" value="1"/>
</dbReference>
<evidence type="ECO:0000313" key="4">
    <source>
        <dbReference type="Proteomes" id="UP000316621"/>
    </source>
</evidence>
<dbReference type="InterPro" id="IPR036249">
    <property type="entry name" value="Thioredoxin-like_sf"/>
</dbReference>
<organism evidence="3 4">
    <name type="scientific">Papaver somniferum</name>
    <name type="common">Opium poppy</name>
    <dbReference type="NCBI Taxonomy" id="3469"/>
    <lineage>
        <taxon>Eukaryota</taxon>
        <taxon>Viridiplantae</taxon>
        <taxon>Streptophyta</taxon>
        <taxon>Embryophyta</taxon>
        <taxon>Tracheophyta</taxon>
        <taxon>Spermatophyta</taxon>
        <taxon>Magnoliopsida</taxon>
        <taxon>Ranunculales</taxon>
        <taxon>Papaveraceae</taxon>
        <taxon>Papaveroideae</taxon>
        <taxon>Papaver</taxon>
    </lineage>
</organism>
<dbReference type="Gene3D" id="3.40.30.10">
    <property type="entry name" value="Glutaredoxin"/>
    <property type="match status" value="1"/>
</dbReference>
<dbReference type="Gramene" id="RZC78617">
    <property type="protein sequence ID" value="RZC78617"/>
    <property type="gene ID" value="C5167_002819"/>
</dbReference>
<keyword evidence="4" id="KW-1185">Reference proteome</keyword>
<protein>
    <recommendedName>
        <fullName evidence="2">Glutaredoxin domain-containing protein</fullName>
    </recommendedName>
</protein>
<dbReference type="Proteomes" id="UP000316621">
    <property type="component" value="Chromosome 9"/>
</dbReference>
<dbReference type="PANTHER" id="PTHR45669:SF12">
    <property type="entry name" value="EMB|CAB85507.1"/>
    <property type="match status" value="1"/>
</dbReference>
<evidence type="ECO:0000259" key="2">
    <source>
        <dbReference type="Pfam" id="PF00462"/>
    </source>
</evidence>
<feature type="compositionally biased region" description="Polar residues" evidence="1">
    <location>
        <begin position="143"/>
        <end position="153"/>
    </location>
</feature>
<evidence type="ECO:0000256" key="1">
    <source>
        <dbReference type="SAM" id="MobiDB-lite"/>
    </source>
</evidence>
<dbReference type="STRING" id="3469.A0A4Y7L0S7"/>
<feature type="domain" description="Glutaredoxin" evidence="2">
    <location>
        <begin position="269"/>
        <end position="336"/>
    </location>
</feature>
<reference evidence="3 4" key="1">
    <citation type="journal article" date="2018" name="Science">
        <title>The opium poppy genome and morphinan production.</title>
        <authorList>
            <person name="Guo L."/>
            <person name="Winzer T."/>
            <person name="Yang X."/>
            <person name="Li Y."/>
            <person name="Ning Z."/>
            <person name="He Z."/>
            <person name="Teodor R."/>
            <person name="Lu Y."/>
            <person name="Bowser T.A."/>
            <person name="Graham I.A."/>
            <person name="Ye K."/>
        </authorList>
    </citation>
    <scope>NUCLEOTIDE SEQUENCE [LARGE SCALE GENOMIC DNA]</scope>
    <source>
        <strain evidence="4">cv. HN1</strain>
        <tissue evidence="3">Leaves</tissue>
    </source>
</reference>
<feature type="region of interest" description="Disordered" evidence="1">
    <location>
        <begin position="123"/>
        <end position="170"/>
    </location>
</feature>
<name>A0A4Y7L0S7_PAPSO</name>
<dbReference type="AlphaFoldDB" id="A0A4Y7L0S7"/>
<dbReference type="CDD" id="cd03031">
    <property type="entry name" value="GRX_GRX_like"/>
    <property type="match status" value="1"/>
</dbReference>
<proteinExistence type="predicted"/>
<dbReference type="Pfam" id="PF23733">
    <property type="entry name" value="GRXCR1-2_C"/>
    <property type="match status" value="1"/>
</dbReference>
<evidence type="ECO:0000313" key="3">
    <source>
        <dbReference type="EMBL" id="RZC78617.1"/>
    </source>
</evidence>
<dbReference type="Pfam" id="PF00462">
    <property type="entry name" value="Glutaredoxin"/>
    <property type="match status" value="1"/>
</dbReference>
<dbReference type="InterPro" id="IPR002109">
    <property type="entry name" value="Glutaredoxin"/>
</dbReference>
<dbReference type="OMA" id="CMDCNGS"/>
<sequence>MGCVSSKLFKNEFHQEAIFNRNGEYKNHVVSLTSSTYGLLKLDADPLIEFIEPPTKLSPPQNQVFEKKALEEPTTEVINTWELMKDLEEGNNQMVLKSGTPAKKSPKSQGGGLLQKVAEIGTRMSPKFGNSPKSRQKKFGGKENNTPSRQNSGIGRFESPKGVLKPLSSSENVQRIVHSLKYPVKSSTPMSLKTDSFRFDSRVSSSSRRSLSPLFDPELLVSFEKELEEEGEQIKKMVSVKPRRSLSRDQNSLLALYEKKCPPGGENSVVIYTTTLRGIRKTFEECNVVRSVIESHDIQVIERDISMDSGYREELRLLMGKKEVRLPLVFVKGRLIGGSDEVVKLEEEGKLDTLFVDIPKSVGGCEGCAGMRFIMCMDCSGSCKIRDEEQNKMVKCEECNENGLIHCPICC</sequence>